<sequence>MLHLPNAVLARATNEVKEETQFPMKWSASPRMYRSSWGSQGSWWNTDTWMRPIMSVGLATYNVGCDI</sequence>
<dbReference type="EMBL" id="CP111024">
    <property type="protein sequence ID" value="WAR24083.1"/>
    <property type="molecule type" value="Genomic_DNA"/>
</dbReference>
<proteinExistence type="predicted"/>
<dbReference type="Proteomes" id="UP001164746">
    <property type="component" value="Chromosome 13"/>
</dbReference>
<reference evidence="1" key="1">
    <citation type="submission" date="2022-11" db="EMBL/GenBank/DDBJ databases">
        <title>Centuries of genome instability and evolution in soft-shell clam transmissible cancer (bioRxiv).</title>
        <authorList>
            <person name="Hart S.F.M."/>
            <person name="Yonemitsu M.A."/>
            <person name="Giersch R.M."/>
            <person name="Beal B.F."/>
            <person name="Arriagada G."/>
            <person name="Davis B.W."/>
            <person name="Ostrander E.A."/>
            <person name="Goff S.P."/>
            <person name="Metzger M.J."/>
        </authorList>
    </citation>
    <scope>NUCLEOTIDE SEQUENCE</scope>
    <source>
        <strain evidence="1">MELC-2E11</strain>
        <tissue evidence="1">Siphon/mantle</tissue>
    </source>
</reference>
<protein>
    <submittedName>
        <fullName evidence="1">Uncharacterized protein</fullName>
    </submittedName>
</protein>
<accession>A0ABY7FTF2</accession>
<evidence type="ECO:0000313" key="2">
    <source>
        <dbReference type="Proteomes" id="UP001164746"/>
    </source>
</evidence>
<gene>
    <name evidence="1" type="ORF">MAR_037752</name>
</gene>
<evidence type="ECO:0000313" key="1">
    <source>
        <dbReference type="EMBL" id="WAR24083.1"/>
    </source>
</evidence>
<name>A0ABY7FTF2_MYAAR</name>
<organism evidence="1 2">
    <name type="scientific">Mya arenaria</name>
    <name type="common">Soft-shell clam</name>
    <dbReference type="NCBI Taxonomy" id="6604"/>
    <lineage>
        <taxon>Eukaryota</taxon>
        <taxon>Metazoa</taxon>
        <taxon>Spiralia</taxon>
        <taxon>Lophotrochozoa</taxon>
        <taxon>Mollusca</taxon>
        <taxon>Bivalvia</taxon>
        <taxon>Autobranchia</taxon>
        <taxon>Heteroconchia</taxon>
        <taxon>Euheterodonta</taxon>
        <taxon>Imparidentia</taxon>
        <taxon>Neoheterodontei</taxon>
        <taxon>Myida</taxon>
        <taxon>Myoidea</taxon>
        <taxon>Myidae</taxon>
        <taxon>Mya</taxon>
    </lineage>
</organism>
<keyword evidence="2" id="KW-1185">Reference proteome</keyword>